<comment type="caution">
    <text evidence="2">The sequence shown here is derived from an EMBL/GenBank/DDBJ whole genome shotgun (WGS) entry which is preliminary data.</text>
</comment>
<organism evidence="2 3">
    <name type="scientific">Sutcliffiella horikoshii</name>
    <dbReference type="NCBI Taxonomy" id="79883"/>
    <lineage>
        <taxon>Bacteria</taxon>
        <taxon>Bacillati</taxon>
        <taxon>Bacillota</taxon>
        <taxon>Bacilli</taxon>
        <taxon>Bacillales</taxon>
        <taxon>Bacillaceae</taxon>
        <taxon>Sutcliffiella</taxon>
    </lineage>
</organism>
<evidence type="ECO:0000259" key="1">
    <source>
        <dbReference type="Pfam" id="PF24736"/>
    </source>
</evidence>
<reference evidence="2 3" key="1">
    <citation type="submission" date="2019-08" db="EMBL/GenBank/DDBJ databases">
        <title>Bacillus genomes from the desert of Cuatro Cienegas, Coahuila.</title>
        <authorList>
            <person name="Olmedo-Alvarez G."/>
        </authorList>
    </citation>
    <scope>NUCLEOTIDE SEQUENCE [LARGE SCALE GENOMIC DNA]</scope>
    <source>
        <strain evidence="2 3">CH28_1T</strain>
    </source>
</reference>
<dbReference type="EMBL" id="VTEV01000003">
    <property type="protein sequence ID" value="TYS69206.1"/>
    <property type="molecule type" value="Genomic_DNA"/>
</dbReference>
<dbReference type="AlphaFoldDB" id="A0A5D4T4T9"/>
<proteinExistence type="predicted"/>
<feature type="domain" description="DUF7687" evidence="1">
    <location>
        <begin position="1"/>
        <end position="192"/>
    </location>
</feature>
<name>A0A5D4T4T9_9BACI</name>
<dbReference type="Proteomes" id="UP000322524">
    <property type="component" value="Unassembled WGS sequence"/>
</dbReference>
<gene>
    <name evidence="2" type="ORF">FZC76_07750</name>
</gene>
<evidence type="ECO:0000313" key="3">
    <source>
        <dbReference type="Proteomes" id="UP000322524"/>
    </source>
</evidence>
<accession>A0A5D4T4T9</accession>
<evidence type="ECO:0000313" key="2">
    <source>
        <dbReference type="EMBL" id="TYS69206.1"/>
    </source>
</evidence>
<dbReference type="Pfam" id="PF24736">
    <property type="entry name" value="DUF7687"/>
    <property type="match status" value="1"/>
</dbReference>
<protein>
    <recommendedName>
        <fullName evidence="1">DUF7687 domain-containing protein</fullName>
    </recommendedName>
</protein>
<dbReference type="InterPro" id="IPR056104">
    <property type="entry name" value="DUF7687"/>
</dbReference>
<sequence>MDKDIAKEEFRKLALYHTQNSYTCSLPLNKQKNEKRDYSYFTGIINIITERTLRRYANDNELIYGKDVLFDDNPMSLSYILDDDKKLIGALSRRFDGAYPSTQNPLAIWEIKEYYYTTTFGSRISDGIYETQLDGFELNDISRETNRDIKHIYFIDDYNTWWNMGRSYLCRTIDMLHKGLVDEVIFRRHIIWRHFFVYNYFIIYFKR</sequence>
<dbReference type="OrthoDB" id="5187954at2"/>